<feature type="transmembrane region" description="Helical" evidence="20">
    <location>
        <begin position="154"/>
        <end position="180"/>
    </location>
</feature>
<comment type="function">
    <text evidence="20">Cytochrome c oxidase is the component of the respiratory chain that catalyzes the reduction of oxygen to water. Subunits 1-3 form the functional core of the enzyme complex. CO I is the catalytic subunit of the enzyme. Electrons originating in cytochrome c are transferred via the copper A center of subunit 2 and heme A of subunit 1 to the bimetallic center formed by heme A3 and copper B.</text>
</comment>
<dbReference type="PROSITE" id="PS00077">
    <property type="entry name" value="COX1_CUB"/>
    <property type="match status" value="1"/>
</dbReference>
<dbReference type="Pfam" id="PF00115">
    <property type="entry name" value="COX1"/>
    <property type="match status" value="1"/>
</dbReference>
<keyword evidence="8 19" id="KW-0349">Heme</keyword>
<evidence type="ECO:0000259" key="21">
    <source>
        <dbReference type="PROSITE" id="PS50855"/>
    </source>
</evidence>
<evidence type="ECO:0000256" key="20">
    <source>
        <dbReference type="RuleBase" id="RU363061"/>
    </source>
</evidence>
<dbReference type="InterPro" id="IPR023616">
    <property type="entry name" value="Cyt_c_oxase-like_su1_dom"/>
</dbReference>
<evidence type="ECO:0000256" key="12">
    <source>
        <dbReference type="ARBA" id="ARBA00022967"/>
    </source>
</evidence>
<evidence type="ECO:0000256" key="8">
    <source>
        <dbReference type="ARBA" id="ARBA00022617"/>
    </source>
</evidence>
<dbReference type="GO" id="GO:0015990">
    <property type="term" value="P:electron transport coupled proton transport"/>
    <property type="evidence" value="ECO:0007669"/>
    <property type="project" value="InterPro"/>
</dbReference>
<feature type="transmembrane region" description="Helical" evidence="20">
    <location>
        <begin position="106"/>
        <end position="129"/>
    </location>
</feature>
<feature type="transmembrane region" description="Helical" evidence="20">
    <location>
        <begin position="554"/>
        <end position="573"/>
    </location>
</feature>
<protein>
    <recommendedName>
        <fullName evidence="5 20">Cytochrome c oxidase subunit 1</fullName>
        <ecNumber evidence="4 20">7.1.1.9</ecNumber>
    </recommendedName>
</protein>
<dbReference type="Gene3D" id="1.20.210.10">
    <property type="entry name" value="Cytochrome c oxidase-like, subunit I domain"/>
    <property type="match status" value="1"/>
</dbReference>
<evidence type="ECO:0000256" key="15">
    <source>
        <dbReference type="ARBA" id="ARBA00023004"/>
    </source>
</evidence>
<feature type="transmembrane region" description="Helical" evidence="20">
    <location>
        <begin position="239"/>
        <end position="263"/>
    </location>
</feature>
<dbReference type="Gene3D" id="1.10.287.70">
    <property type="match status" value="1"/>
</dbReference>
<keyword evidence="17 20" id="KW-0472">Membrane</keyword>
<evidence type="ECO:0000256" key="16">
    <source>
        <dbReference type="ARBA" id="ARBA00023008"/>
    </source>
</evidence>
<keyword evidence="11 20" id="KW-0479">Metal-binding</keyword>
<dbReference type="FunFam" id="1.20.210.10:FF:000006">
    <property type="entry name" value="Cytochrome c oxidase subunit 1"/>
    <property type="match status" value="1"/>
</dbReference>
<accession>A0A9X3WQ29</accession>
<sequence length="618" mass="68711">MSTAIAQKQGFGAILWDYLTTVDHKKIAHLYLFGGGFFFIIGGLEAMIIRIQLIKPANDFVSAGFYNELLTMHGTTMIFFAAMPFIFALMNAVVPLQIGARDVAFPFLNALGFWLFLAGGLILNASWLLGGAPDAGWTAYAPLSTTSPGHGVDFYVLGLQISGAGTLIGGINFLVTIVNMRAPGMTYMRMPLFTWTIFVTSALILFAFPALTVGLFLMMFDRLFGSAFFNPDMGGNTIIWEHLFWIFGHPEVYILILPAFGVFSEVIPTFSKKRLFGYTAMVFATVLIGFLGFMVWAHHMFTVGLGPAANAIFAVATMAIAVPTGVKIFNWLFTMWGGSIRVTTAMLWALGFIPTFTLGGMTGVMLASAVADYQYQDSYFVVAHFHYVIVGGVIFGIFASLHYWWPKMFGKMLNEKLGKLTFWTFFIGFHLTFFIQHFLGLMGMPRRTWTYLPGQGLDNGNLISTIGAFLMAFGVIVFFYNVVYTAIKGEKVSNDPWDGRTLEWTIASPPPHYNFKQIPLVRGLDALWVEKMEGNKNLMPSEPLDDIHMPNSSILPFVMSLGLFIASFGFIYQVDDLRWLIVLIGGMLITFGAMFVRSVKDDHGHHIHKEDLEKGDGL</sequence>
<dbReference type="GO" id="GO:0005886">
    <property type="term" value="C:plasma membrane"/>
    <property type="evidence" value="ECO:0007669"/>
    <property type="project" value="UniProtKB-SubCell"/>
</dbReference>
<keyword evidence="23" id="KW-1185">Reference proteome</keyword>
<dbReference type="PRINTS" id="PR01165">
    <property type="entry name" value="CYCOXIDASEI"/>
</dbReference>
<dbReference type="GO" id="GO:0022904">
    <property type="term" value="P:respiratory electron transport chain"/>
    <property type="evidence" value="ECO:0007669"/>
    <property type="project" value="TreeGrafter"/>
</dbReference>
<dbReference type="PROSITE" id="PS50855">
    <property type="entry name" value="COX1"/>
    <property type="match status" value="1"/>
</dbReference>
<feature type="transmembrane region" description="Helical" evidence="20">
    <location>
        <begin position="30"/>
        <end position="54"/>
    </location>
</feature>
<dbReference type="Proteomes" id="UP001145050">
    <property type="component" value="Unassembled WGS sequence"/>
</dbReference>
<feature type="transmembrane region" description="Helical" evidence="20">
    <location>
        <begin position="383"/>
        <end position="405"/>
    </location>
</feature>
<dbReference type="InterPro" id="IPR000883">
    <property type="entry name" value="Cyt_C_Oxase_1"/>
</dbReference>
<comment type="subcellular location">
    <subcellularLocation>
        <location evidence="1 20">Cell membrane</location>
        <topology evidence="1 20">Multi-pass membrane protein</topology>
    </subcellularLocation>
</comment>
<dbReference type="InterPro" id="IPR014241">
    <property type="entry name" value="Cyt_c_oxidase_su1_bac"/>
</dbReference>
<feature type="transmembrane region" description="Helical" evidence="20">
    <location>
        <begin position="308"/>
        <end position="333"/>
    </location>
</feature>
<organism evidence="22 23">
    <name type="scientific">Terrihalobacillus insolitus</name>
    <dbReference type="NCBI Taxonomy" id="2950438"/>
    <lineage>
        <taxon>Bacteria</taxon>
        <taxon>Bacillati</taxon>
        <taxon>Bacillota</taxon>
        <taxon>Bacilli</taxon>
        <taxon>Bacillales</taxon>
        <taxon>Bacillaceae</taxon>
        <taxon>Terrihalobacillus</taxon>
    </lineage>
</organism>
<gene>
    <name evidence="22" type="primary">ctaD</name>
    <name evidence="22" type="ORF">NC797_04285</name>
</gene>
<feature type="transmembrane region" description="Helical" evidence="20">
    <location>
        <begin position="275"/>
        <end position="296"/>
    </location>
</feature>
<proteinExistence type="inferred from homology"/>
<evidence type="ECO:0000256" key="13">
    <source>
        <dbReference type="ARBA" id="ARBA00022982"/>
    </source>
</evidence>
<evidence type="ECO:0000256" key="3">
    <source>
        <dbReference type="ARBA" id="ARBA00009578"/>
    </source>
</evidence>
<dbReference type="RefSeq" id="WP_272435475.1">
    <property type="nucleotide sequence ID" value="NZ_JAMQKB010000002.1"/>
</dbReference>
<evidence type="ECO:0000256" key="17">
    <source>
        <dbReference type="ARBA" id="ARBA00023136"/>
    </source>
</evidence>
<evidence type="ECO:0000256" key="6">
    <source>
        <dbReference type="ARBA" id="ARBA00022448"/>
    </source>
</evidence>
<evidence type="ECO:0000256" key="9">
    <source>
        <dbReference type="ARBA" id="ARBA00022660"/>
    </source>
</evidence>
<evidence type="ECO:0000256" key="10">
    <source>
        <dbReference type="ARBA" id="ARBA00022692"/>
    </source>
</evidence>
<evidence type="ECO:0000313" key="23">
    <source>
        <dbReference type="Proteomes" id="UP001145050"/>
    </source>
</evidence>
<keyword evidence="9 19" id="KW-0679">Respiratory chain</keyword>
<dbReference type="EMBL" id="JAMQKB010000002">
    <property type="protein sequence ID" value="MDC3423725.1"/>
    <property type="molecule type" value="Genomic_DNA"/>
</dbReference>
<comment type="caution">
    <text evidence="22">The sequence shown here is derived from an EMBL/GenBank/DDBJ whole genome shotgun (WGS) entry which is preliminary data.</text>
</comment>
<dbReference type="PANTHER" id="PTHR10422">
    <property type="entry name" value="CYTOCHROME C OXIDASE SUBUNIT 1"/>
    <property type="match status" value="1"/>
</dbReference>
<keyword evidence="12" id="KW-1278">Translocase</keyword>
<evidence type="ECO:0000256" key="1">
    <source>
        <dbReference type="ARBA" id="ARBA00004651"/>
    </source>
</evidence>
<evidence type="ECO:0000256" key="2">
    <source>
        <dbReference type="ARBA" id="ARBA00004673"/>
    </source>
</evidence>
<evidence type="ECO:0000256" key="5">
    <source>
        <dbReference type="ARBA" id="ARBA00015947"/>
    </source>
</evidence>
<keyword evidence="14 20" id="KW-1133">Transmembrane helix</keyword>
<feature type="transmembrane region" description="Helical" evidence="20">
    <location>
        <begin position="345"/>
        <end position="371"/>
    </location>
</feature>
<feature type="transmembrane region" description="Helical" evidence="20">
    <location>
        <begin position="192"/>
        <end position="219"/>
    </location>
</feature>
<feature type="transmembrane region" description="Helical" evidence="20">
    <location>
        <begin position="579"/>
        <end position="599"/>
    </location>
</feature>
<keyword evidence="10 19" id="KW-0812">Transmembrane</keyword>
<feature type="transmembrane region" description="Helical" evidence="20">
    <location>
        <begin position="417"/>
        <end position="442"/>
    </location>
</feature>
<dbReference type="AlphaFoldDB" id="A0A9X3WQ29"/>
<comment type="similarity">
    <text evidence="3 19">Belongs to the heme-copper respiratory oxidase family.</text>
</comment>
<dbReference type="EC" id="7.1.1.9" evidence="4 20"/>
<evidence type="ECO:0000256" key="4">
    <source>
        <dbReference type="ARBA" id="ARBA00012949"/>
    </source>
</evidence>
<keyword evidence="6 19" id="KW-0813">Transport</keyword>
<keyword evidence="15 20" id="KW-0408">Iron</keyword>
<dbReference type="CDD" id="cd01662">
    <property type="entry name" value="Ubiquinol_Oxidase_I"/>
    <property type="match status" value="1"/>
</dbReference>
<dbReference type="GO" id="GO:0020037">
    <property type="term" value="F:heme binding"/>
    <property type="evidence" value="ECO:0007669"/>
    <property type="project" value="InterPro"/>
</dbReference>
<comment type="catalytic activity">
    <reaction evidence="18 20">
        <text>4 Fe(II)-[cytochrome c] + O2 + 8 H(+)(in) = 4 Fe(III)-[cytochrome c] + 2 H2O + 4 H(+)(out)</text>
        <dbReference type="Rhea" id="RHEA:11436"/>
        <dbReference type="Rhea" id="RHEA-COMP:10350"/>
        <dbReference type="Rhea" id="RHEA-COMP:14399"/>
        <dbReference type="ChEBI" id="CHEBI:15377"/>
        <dbReference type="ChEBI" id="CHEBI:15378"/>
        <dbReference type="ChEBI" id="CHEBI:15379"/>
        <dbReference type="ChEBI" id="CHEBI:29033"/>
        <dbReference type="ChEBI" id="CHEBI:29034"/>
        <dbReference type="EC" id="7.1.1.9"/>
    </reaction>
</comment>
<dbReference type="GO" id="GO:0009060">
    <property type="term" value="P:aerobic respiration"/>
    <property type="evidence" value="ECO:0007669"/>
    <property type="project" value="InterPro"/>
</dbReference>
<dbReference type="NCBIfam" id="TIGR02891">
    <property type="entry name" value="CtaD_CoxA"/>
    <property type="match status" value="1"/>
</dbReference>
<feature type="transmembrane region" description="Helical" evidence="20">
    <location>
        <begin position="74"/>
        <end position="94"/>
    </location>
</feature>
<evidence type="ECO:0000256" key="18">
    <source>
        <dbReference type="ARBA" id="ARBA00047816"/>
    </source>
</evidence>
<dbReference type="GO" id="GO:0046872">
    <property type="term" value="F:metal ion binding"/>
    <property type="evidence" value="ECO:0007669"/>
    <property type="project" value="UniProtKB-KW"/>
</dbReference>
<dbReference type="PANTHER" id="PTHR10422:SF44">
    <property type="entry name" value="CYTOCHROME C OXIDASE SUBUNIT 1"/>
    <property type="match status" value="1"/>
</dbReference>
<evidence type="ECO:0000256" key="7">
    <source>
        <dbReference type="ARBA" id="ARBA00022475"/>
    </source>
</evidence>
<dbReference type="SUPFAM" id="SSF81442">
    <property type="entry name" value="Cytochrome c oxidase subunit I-like"/>
    <property type="match status" value="1"/>
</dbReference>
<dbReference type="InterPro" id="IPR036927">
    <property type="entry name" value="Cyt_c_oxase-like_su1_sf"/>
</dbReference>
<keyword evidence="16 20" id="KW-0186">Copper</keyword>
<keyword evidence="13 19" id="KW-0249">Electron transport</keyword>
<feature type="domain" description="Cytochrome oxidase subunit I profile" evidence="21">
    <location>
        <begin position="10"/>
        <end position="522"/>
    </location>
</feature>
<name>A0A9X3WQ29_9BACI</name>
<feature type="transmembrane region" description="Helical" evidence="20">
    <location>
        <begin position="462"/>
        <end position="483"/>
    </location>
</feature>
<evidence type="ECO:0000256" key="11">
    <source>
        <dbReference type="ARBA" id="ARBA00022723"/>
    </source>
</evidence>
<evidence type="ECO:0000313" key="22">
    <source>
        <dbReference type="EMBL" id="MDC3423725.1"/>
    </source>
</evidence>
<evidence type="ECO:0000256" key="19">
    <source>
        <dbReference type="RuleBase" id="RU000370"/>
    </source>
</evidence>
<reference evidence="22" key="1">
    <citation type="submission" date="2022-06" db="EMBL/GenBank/DDBJ databases">
        <title>Aquibacillus sp. a new bacterium isolated from soil saline samples.</title>
        <authorList>
            <person name="Galisteo C."/>
            <person name="De La Haba R."/>
            <person name="Sanchez-Porro C."/>
            <person name="Ventosa A."/>
        </authorList>
    </citation>
    <scope>NUCLEOTIDE SEQUENCE</scope>
    <source>
        <strain evidence="22">3ASR75-11</strain>
    </source>
</reference>
<dbReference type="InterPro" id="IPR023615">
    <property type="entry name" value="Cyt_c_Oxase_su1_BS"/>
</dbReference>
<dbReference type="GO" id="GO:0004129">
    <property type="term" value="F:cytochrome-c oxidase activity"/>
    <property type="evidence" value="ECO:0007669"/>
    <property type="project" value="UniProtKB-EC"/>
</dbReference>
<evidence type="ECO:0000256" key="14">
    <source>
        <dbReference type="ARBA" id="ARBA00022989"/>
    </source>
</evidence>
<comment type="pathway">
    <text evidence="2 20">Energy metabolism; oxidative phosphorylation.</text>
</comment>
<keyword evidence="7 20" id="KW-1003">Cell membrane</keyword>